<dbReference type="EMBL" id="JADFTZ010000007">
    <property type="protein sequence ID" value="MBE9577407.1"/>
    <property type="molecule type" value="Genomic_DNA"/>
</dbReference>
<reference evidence="2 3" key="1">
    <citation type="submission" date="2020-10" db="EMBL/GenBank/DDBJ databases">
        <title>The genome sequence of Flavobacterium aquaticum 1Y8A.</title>
        <authorList>
            <person name="Liu Y."/>
        </authorList>
    </citation>
    <scope>NUCLEOTIDE SEQUENCE [LARGE SCALE GENOMIC DNA]</scope>
    <source>
        <strain evidence="2 3">1Y8A</strain>
    </source>
</reference>
<gene>
    <name evidence="2" type="ORF">IM755_11865</name>
</gene>
<sequence>MKKISYIFLLCSSFFLNSSFSQNNQNAQDIFKENLAVFEKLANGEDANLNSFYEARGFLIRITGISYEMEKSFDMPILPPQQTLNEWKTWFEKNKERLYWHKRKKEVRVKNK</sequence>
<evidence type="ECO:0000313" key="3">
    <source>
        <dbReference type="Proteomes" id="UP000656274"/>
    </source>
</evidence>
<dbReference type="Proteomes" id="UP000656274">
    <property type="component" value="Unassembled WGS sequence"/>
</dbReference>
<feature type="chain" id="PRO_5045326265" evidence="1">
    <location>
        <begin position="22"/>
        <end position="112"/>
    </location>
</feature>
<protein>
    <submittedName>
        <fullName evidence="2">Uncharacterized protein</fullName>
    </submittedName>
</protein>
<evidence type="ECO:0000256" key="1">
    <source>
        <dbReference type="SAM" id="SignalP"/>
    </source>
</evidence>
<evidence type="ECO:0000313" key="2">
    <source>
        <dbReference type="EMBL" id="MBE9577407.1"/>
    </source>
</evidence>
<name>A0ABR9WUU7_9FLAO</name>
<proteinExistence type="predicted"/>
<comment type="caution">
    <text evidence="2">The sequence shown here is derived from an EMBL/GenBank/DDBJ whole genome shotgun (WGS) entry which is preliminary data.</text>
</comment>
<feature type="signal peptide" evidence="1">
    <location>
        <begin position="1"/>
        <end position="21"/>
    </location>
</feature>
<keyword evidence="3" id="KW-1185">Reference proteome</keyword>
<dbReference type="RefSeq" id="WP_194097131.1">
    <property type="nucleotide sequence ID" value="NZ_JADFTZ010000007.1"/>
</dbReference>
<organism evidence="2 3">
    <name type="scientific">Flavobacterium proteolyticum</name>
    <dbReference type="NCBI Taxonomy" id="2911683"/>
    <lineage>
        <taxon>Bacteria</taxon>
        <taxon>Pseudomonadati</taxon>
        <taxon>Bacteroidota</taxon>
        <taxon>Flavobacteriia</taxon>
        <taxon>Flavobacteriales</taxon>
        <taxon>Flavobacteriaceae</taxon>
        <taxon>Flavobacterium</taxon>
    </lineage>
</organism>
<keyword evidence="1" id="KW-0732">Signal</keyword>
<accession>A0ABR9WUU7</accession>